<protein>
    <recommendedName>
        <fullName evidence="5">RRM domain-containing protein</fullName>
    </recommendedName>
</protein>
<dbReference type="GeneID" id="68107703"/>
<accession>A0A6A5CA10</accession>
<dbReference type="SUPFAM" id="SSF54928">
    <property type="entry name" value="RNA-binding domain, RBD"/>
    <property type="match status" value="3"/>
</dbReference>
<dbReference type="PROSITE" id="PS50102">
    <property type="entry name" value="RRM"/>
    <property type="match status" value="3"/>
</dbReference>
<keyword evidence="1" id="KW-0677">Repeat</keyword>
<dbReference type="OrthoDB" id="446113at2759"/>
<dbReference type="OMA" id="NEIRVNW"/>
<dbReference type="EMBL" id="VFQX01000002">
    <property type="protein sequence ID" value="KAF0984586.1"/>
    <property type="molecule type" value="Genomic_DNA"/>
</dbReference>
<evidence type="ECO:0000313" key="6">
    <source>
        <dbReference type="EMBL" id="KAF0984586.1"/>
    </source>
</evidence>
<name>A0A6A5CA10_NAEFO</name>
<dbReference type="Proteomes" id="UP000444721">
    <property type="component" value="Unassembled WGS sequence"/>
</dbReference>
<evidence type="ECO:0000256" key="3">
    <source>
        <dbReference type="PROSITE-ProRule" id="PRU00176"/>
    </source>
</evidence>
<feature type="domain" description="RRM" evidence="5">
    <location>
        <begin position="143"/>
        <end position="222"/>
    </location>
</feature>
<proteinExistence type="predicted"/>
<gene>
    <name evidence="6" type="ORF">FDP41_000485</name>
</gene>
<dbReference type="InterPro" id="IPR035979">
    <property type="entry name" value="RBD_domain_sf"/>
</dbReference>
<feature type="compositionally biased region" description="Polar residues" evidence="4">
    <location>
        <begin position="17"/>
        <end position="30"/>
    </location>
</feature>
<dbReference type="FunFam" id="3.30.70.330:FF:000159">
    <property type="entry name" value="tRNA selenocysteine 1-associated protein 1"/>
    <property type="match status" value="1"/>
</dbReference>
<dbReference type="Gene3D" id="3.30.70.330">
    <property type="match status" value="3"/>
</dbReference>
<feature type="compositionally biased region" description="Polar residues" evidence="4">
    <location>
        <begin position="1"/>
        <end position="10"/>
    </location>
</feature>
<dbReference type="InterPro" id="IPR050825">
    <property type="entry name" value="RBM42_RBP45_47-like"/>
</dbReference>
<dbReference type="PANTHER" id="PTHR47640">
    <property type="entry name" value="TRNA SELENOCYSTEINE 1-ASSOCIATED PROTEIN 1-RELATED-RELATED"/>
    <property type="match status" value="1"/>
</dbReference>
<dbReference type="SMART" id="SM00360">
    <property type="entry name" value="RRM"/>
    <property type="match status" value="3"/>
</dbReference>
<dbReference type="PANTHER" id="PTHR47640:SF10">
    <property type="entry name" value="TRNA SELENOCYSTEINE 1-ASSOCIATED PROTEIN 1-RELATED"/>
    <property type="match status" value="1"/>
</dbReference>
<reference evidence="6 7" key="1">
    <citation type="journal article" date="2019" name="Sci. Rep.">
        <title>Nanopore sequencing improves the draft genome of the human pathogenic amoeba Naegleria fowleri.</title>
        <authorList>
            <person name="Liechti N."/>
            <person name="Schurch N."/>
            <person name="Bruggmann R."/>
            <person name="Wittwer M."/>
        </authorList>
    </citation>
    <scope>NUCLEOTIDE SEQUENCE [LARGE SCALE GENOMIC DNA]</scope>
    <source>
        <strain evidence="6 7">ATCC 30894</strain>
    </source>
</reference>
<feature type="domain" description="RRM" evidence="5">
    <location>
        <begin position="276"/>
        <end position="348"/>
    </location>
</feature>
<dbReference type="Pfam" id="PF00076">
    <property type="entry name" value="RRM_1"/>
    <property type="match status" value="3"/>
</dbReference>
<feature type="domain" description="RRM" evidence="5">
    <location>
        <begin position="40"/>
        <end position="123"/>
    </location>
</feature>
<evidence type="ECO:0000256" key="2">
    <source>
        <dbReference type="ARBA" id="ARBA00022884"/>
    </source>
</evidence>
<dbReference type="InterPro" id="IPR012677">
    <property type="entry name" value="Nucleotide-bd_a/b_plait_sf"/>
</dbReference>
<organism evidence="6 7">
    <name type="scientific">Naegleria fowleri</name>
    <name type="common">Brain eating amoeba</name>
    <dbReference type="NCBI Taxonomy" id="5763"/>
    <lineage>
        <taxon>Eukaryota</taxon>
        <taxon>Discoba</taxon>
        <taxon>Heterolobosea</taxon>
        <taxon>Tetramitia</taxon>
        <taxon>Eutetramitia</taxon>
        <taxon>Vahlkampfiidae</taxon>
        <taxon>Naegleria</taxon>
    </lineage>
</organism>
<evidence type="ECO:0000259" key="5">
    <source>
        <dbReference type="PROSITE" id="PS50102"/>
    </source>
</evidence>
<dbReference type="CDD" id="cd12345">
    <property type="entry name" value="RRM2_SECp43_like"/>
    <property type="match status" value="1"/>
</dbReference>
<evidence type="ECO:0000256" key="4">
    <source>
        <dbReference type="SAM" id="MobiDB-lite"/>
    </source>
</evidence>
<dbReference type="VEuPathDB" id="AmoebaDB:NF0060140"/>
<dbReference type="VEuPathDB" id="AmoebaDB:NfTy_001530"/>
<dbReference type="RefSeq" id="XP_044569299.1">
    <property type="nucleotide sequence ID" value="XM_044708309.1"/>
</dbReference>
<feature type="region of interest" description="Disordered" evidence="4">
    <location>
        <begin position="1"/>
        <end position="33"/>
    </location>
</feature>
<sequence length="428" mass="48564">MFFSNRTQSSRYHRSSNDPSVQQQQGSSIATLDKNHPKARTLWMGDLDDSMDEDYVKKLFGSDIRPSIVSAKIIRDRNTGKSAGYGFIEFTTVEIAKAVLETYNGKTIPSLPNKIYKLNWTAQPGNVHMPMSHTPKPMGKDVVSVFVGDLAPDVDDYMLEQAFKAKYPSVRGAKVVLDPKTKISKGYGFVKFADEEEMMRSMTEMQGVYISSRPVKIHHATNNFKSQGMGSVGGTTSLFSNAIPQTFVPQIPQTTSTLGDEPTTIISTDPLEQENTTVYVGNLTPTTDEKVLREYFQGYGPITSVKIPTNSNCGFINFTRTEHAERAILEMNGIEIQGNRVRVSWGRMHKKQQNQMDDETLKQRQLQAAVTAFQFQQHQLKSMHEKKMKEEEERKKLEFATRFIKPFDILQDNQKFLDENNCMDVDMY</sequence>
<comment type="caution">
    <text evidence="6">The sequence shown here is derived from an EMBL/GenBank/DDBJ whole genome shotgun (WGS) entry which is preliminary data.</text>
</comment>
<keyword evidence="2 3" id="KW-0694">RNA-binding</keyword>
<evidence type="ECO:0000256" key="1">
    <source>
        <dbReference type="ARBA" id="ARBA00022737"/>
    </source>
</evidence>
<dbReference type="CDD" id="cd12344">
    <property type="entry name" value="RRM1_SECp43_like"/>
    <property type="match status" value="1"/>
</dbReference>
<dbReference type="GO" id="GO:0003729">
    <property type="term" value="F:mRNA binding"/>
    <property type="evidence" value="ECO:0007669"/>
    <property type="project" value="InterPro"/>
</dbReference>
<dbReference type="GO" id="GO:0005829">
    <property type="term" value="C:cytosol"/>
    <property type="evidence" value="ECO:0007669"/>
    <property type="project" value="TreeGrafter"/>
</dbReference>
<dbReference type="InterPro" id="IPR000504">
    <property type="entry name" value="RRM_dom"/>
</dbReference>
<dbReference type="AlphaFoldDB" id="A0A6A5CA10"/>
<keyword evidence="7" id="KW-1185">Reference proteome</keyword>
<evidence type="ECO:0000313" key="7">
    <source>
        <dbReference type="Proteomes" id="UP000444721"/>
    </source>
</evidence>
<dbReference type="VEuPathDB" id="AmoebaDB:FDP41_000485"/>